<accession>A0A8S0VRJ8</accession>
<dbReference type="EMBL" id="CACVBS010000041">
    <property type="protein sequence ID" value="CAA7263725.1"/>
    <property type="molecule type" value="Genomic_DNA"/>
</dbReference>
<reference evidence="1 2" key="1">
    <citation type="submission" date="2020-01" db="EMBL/GenBank/DDBJ databases">
        <authorList>
            <person name="Gupta K D."/>
        </authorList>
    </citation>
    <scope>NUCLEOTIDE SEQUENCE [LARGE SCALE GENOMIC DNA]</scope>
</reference>
<proteinExistence type="predicted"/>
<comment type="caution">
    <text evidence="1">The sequence shown here is derived from an EMBL/GenBank/DDBJ whole genome shotgun (WGS) entry which is preliminary data.</text>
</comment>
<sequence length="199" mass="21838">MSLPPLTDNQAFCNVSALDAGIIGLLDEMFIINAKPGYVTTAPSLSFLLQHSQNVKMLVFDLGTRKEVLGQVLARRGTPSKLTSMSSIPCRRAVPRPQRLTMSVSRIAIGTMSATPPYPEDPTSHFTSDLFPLVGWLVVKSPVWSPSRTTGPYASILEGKPASYRLDTRAEVNKHDEANVNLNIPFRTWSWPLGVTESL</sequence>
<dbReference type="Proteomes" id="UP000467700">
    <property type="component" value="Unassembled WGS sequence"/>
</dbReference>
<dbReference type="AlphaFoldDB" id="A0A8S0VRJ8"/>
<dbReference type="OrthoDB" id="10250730at2759"/>
<protein>
    <submittedName>
        <fullName evidence="1">Uncharacterized protein</fullName>
    </submittedName>
</protein>
<name>A0A8S0VRJ8_CYCAE</name>
<organism evidence="1 2">
    <name type="scientific">Cyclocybe aegerita</name>
    <name type="common">Black poplar mushroom</name>
    <name type="synonym">Agrocybe aegerita</name>
    <dbReference type="NCBI Taxonomy" id="1973307"/>
    <lineage>
        <taxon>Eukaryota</taxon>
        <taxon>Fungi</taxon>
        <taxon>Dikarya</taxon>
        <taxon>Basidiomycota</taxon>
        <taxon>Agaricomycotina</taxon>
        <taxon>Agaricomycetes</taxon>
        <taxon>Agaricomycetidae</taxon>
        <taxon>Agaricales</taxon>
        <taxon>Agaricineae</taxon>
        <taxon>Bolbitiaceae</taxon>
        <taxon>Cyclocybe</taxon>
    </lineage>
</organism>
<evidence type="ECO:0000313" key="1">
    <source>
        <dbReference type="EMBL" id="CAA7263725.1"/>
    </source>
</evidence>
<evidence type="ECO:0000313" key="2">
    <source>
        <dbReference type="Proteomes" id="UP000467700"/>
    </source>
</evidence>
<keyword evidence="2" id="KW-1185">Reference proteome</keyword>
<gene>
    <name evidence="1" type="ORF">AAE3_LOCUS5986</name>
</gene>